<dbReference type="InterPro" id="IPR013249">
    <property type="entry name" value="RNA_pol_sigma70_r4_t2"/>
</dbReference>
<dbReference type="Pfam" id="PF04542">
    <property type="entry name" value="Sigma70_r2"/>
    <property type="match status" value="1"/>
</dbReference>
<evidence type="ECO:0000256" key="1">
    <source>
        <dbReference type="ARBA" id="ARBA00010641"/>
    </source>
</evidence>
<keyword evidence="4" id="KW-0804">Transcription</keyword>
<dbReference type="GO" id="GO:0003677">
    <property type="term" value="F:DNA binding"/>
    <property type="evidence" value="ECO:0007669"/>
    <property type="project" value="InterPro"/>
</dbReference>
<evidence type="ECO:0000256" key="3">
    <source>
        <dbReference type="ARBA" id="ARBA00023082"/>
    </source>
</evidence>
<dbReference type="NCBIfam" id="TIGR02937">
    <property type="entry name" value="sigma70-ECF"/>
    <property type="match status" value="1"/>
</dbReference>
<dbReference type="GO" id="GO:0006352">
    <property type="term" value="P:DNA-templated transcription initiation"/>
    <property type="evidence" value="ECO:0007669"/>
    <property type="project" value="InterPro"/>
</dbReference>
<dbReference type="Gene3D" id="1.10.1740.10">
    <property type="match status" value="1"/>
</dbReference>
<dbReference type="PANTHER" id="PTHR43133:SF45">
    <property type="entry name" value="RNA POLYMERASE ECF-TYPE SIGMA FACTOR"/>
    <property type="match status" value="1"/>
</dbReference>
<evidence type="ECO:0000313" key="8">
    <source>
        <dbReference type="Proteomes" id="UP000053464"/>
    </source>
</evidence>
<dbReference type="InterPro" id="IPR039425">
    <property type="entry name" value="RNA_pol_sigma-70-like"/>
</dbReference>
<comment type="similarity">
    <text evidence="1">Belongs to the sigma-70 factor family. ECF subfamily.</text>
</comment>
<dbReference type="SUPFAM" id="SSF88946">
    <property type="entry name" value="Sigma2 domain of RNA polymerase sigma factors"/>
    <property type="match status" value="1"/>
</dbReference>
<dbReference type="STRING" id="1581420.AAW00_05475"/>
<evidence type="ECO:0008006" key="9">
    <source>
        <dbReference type="Google" id="ProtNLM"/>
    </source>
</evidence>
<gene>
    <name evidence="7" type="ORF">AAW00_05475</name>
</gene>
<evidence type="ECO:0000259" key="6">
    <source>
        <dbReference type="Pfam" id="PF08281"/>
    </source>
</evidence>
<dbReference type="InterPro" id="IPR007627">
    <property type="entry name" value="RNA_pol_sigma70_r2"/>
</dbReference>
<dbReference type="InterPro" id="IPR013324">
    <property type="entry name" value="RNA_pol_sigma_r3/r4-like"/>
</dbReference>
<evidence type="ECO:0000259" key="5">
    <source>
        <dbReference type="Pfam" id="PF04542"/>
    </source>
</evidence>
<evidence type="ECO:0000256" key="4">
    <source>
        <dbReference type="ARBA" id="ARBA00023163"/>
    </source>
</evidence>
<dbReference type="Gene3D" id="1.10.10.10">
    <property type="entry name" value="Winged helix-like DNA-binding domain superfamily/Winged helix DNA-binding domain"/>
    <property type="match status" value="1"/>
</dbReference>
<dbReference type="GO" id="GO:0016987">
    <property type="term" value="F:sigma factor activity"/>
    <property type="evidence" value="ECO:0007669"/>
    <property type="project" value="UniProtKB-KW"/>
</dbReference>
<dbReference type="EMBL" id="LBHB01000001">
    <property type="protein sequence ID" value="KLE35819.1"/>
    <property type="molecule type" value="Genomic_DNA"/>
</dbReference>
<feature type="domain" description="RNA polymerase sigma-70 region 2" evidence="5">
    <location>
        <begin position="24"/>
        <end position="89"/>
    </location>
</feature>
<protein>
    <recommendedName>
        <fullName evidence="9">RNA polymerase subunit sigma-24</fullName>
    </recommendedName>
</protein>
<accession>A0A0G9MZ48</accession>
<dbReference type="Pfam" id="PF08281">
    <property type="entry name" value="Sigma70_r4_2"/>
    <property type="match status" value="1"/>
</dbReference>
<dbReference type="Proteomes" id="UP000053464">
    <property type="component" value="Unassembled WGS sequence"/>
</dbReference>
<name>A0A0G9MZ48_9SPHN</name>
<proteinExistence type="inferred from homology"/>
<keyword evidence="2" id="KW-0805">Transcription regulation</keyword>
<keyword evidence="3" id="KW-0731">Sigma factor</keyword>
<dbReference type="OrthoDB" id="9803470at2"/>
<dbReference type="SUPFAM" id="SSF88659">
    <property type="entry name" value="Sigma3 and sigma4 domains of RNA polymerase sigma factors"/>
    <property type="match status" value="1"/>
</dbReference>
<evidence type="ECO:0000256" key="2">
    <source>
        <dbReference type="ARBA" id="ARBA00023015"/>
    </source>
</evidence>
<dbReference type="AlphaFoldDB" id="A0A0G9MZ48"/>
<feature type="domain" description="RNA polymerase sigma factor 70 region 4 type 2" evidence="6">
    <location>
        <begin position="121"/>
        <end position="170"/>
    </location>
</feature>
<sequence length="183" mass="20127">MERGNFSLDTTFTTQDAAYRSAATQYGAAIERLARGYEADPDLARDLVQDIHAALWRSFAYFEGQCSVRSWVYRIGHNVGVSHIQASRRARPGALADLDELDALAASDDPEREVGEARAADRLMATIHRLKPADRQVMLLYLEDLTAGEIGEVTGLSAGAVATRISRLKALLAEAFQTEETDR</sequence>
<keyword evidence="8" id="KW-1185">Reference proteome</keyword>
<dbReference type="InterPro" id="IPR013325">
    <property type="entry name" value="RNA_pol_sigma_r2"/>
</dbReference>
<evidence type="ECO:0000313" key="7">
    <source>
        <dbReference type="EMBL" id="KLE35819.1"/>
    </source>
</evidence>
<dbReference type="InterPro" id="IPR014284">
    <property type="entry name" value="RNA_pol_sigma-70_dom"/>
</dbReference>
<dbReference type="PANTHER" id="PTHR43133">
    <property type="entry name" value="RNA POLYMERASE ECF-TYPE SIGMA FACTO"/>
    <property type="match status" value="1"/>
</dbReference>
<dbReference type="PATRIC" id="fig|1581420.6.peg.1103"/>
<dbReference type="InterPro" id="IPR036388">
    <property type="entry name" value="WH-like_DNA-bd_sf"/>
</dbReference>
<reference evidence="7 8" key="1">
    <citation type="submission" date="2015-04" db="EMBL/GenBank/DDBJ databases">
        <title>The draft genome sequence of Erythrobacter luteus KA37.</title>
        <authorList>
            <person name="Zhuang L."/>
            <person name="Liu Y."/>
            <person name="Shao Z."/>
        </authorList>
    </citation>
    <scope>NUCLEOTIDE SEQUENCE [LARGE SCALE GENOMIC DNA]</scope>
    <source>
        <strain evidence="7 8">KA37</strain>
    </source>
</reference>
<organism evidence="7 8">
    <name type="scientific">Aurantiacibacter luteus</name>
    <dbReference type="NCBI Taxonomy" id="1581420"/>
    <lineage>
        <taxon>Bacteria</taxon>
        <taxon>Pseudomonadati</taxon>
        <taxon>Pseudomonadota</taxon>
        <taxon>Alphaproteobacteria</taxon>
        <taxon>Sphingomonadales</taxon>
        <taxon>Erythrobacteraceae</taxon>
        <taxon>Aurantiacibacter</taxon>
    </lineage>
</organism>
<comment type="caution">
    <text evidence="7">The sequence shown here is derived from an EMBL/GenBank/DDBJ whole genome shotgun (WGS) entry which is preliminary data.</text>
</comment>